<dbReference type="InterPro" id="IPR050879">
    <property type="entry name" value="Acyltransferase_3"/>
</dbReference>
<sequence length="485" mass="54337">MAGTTHSKSIRTISPVPFISQVLTSLIPSFLRRKTTSAPTPAHASSSNNQSRSKSTALDGLRGLAAFIVMNGHYFSTFYEINDGRYKHYLHIPFISFFVSAHAMVSIFFVISGYVLSIKTLRLAKQRQWASLNHCLASSVFRRGLRLFLPCMVALWLSAFALKLGFYERTRHFTWQLPPKPETWTGALALWASSVRVLMYAFRWDLPMVPLSHPLWTIGAEFRGSMVVFLMLMAVVRIRSDWVVLLCLVGTMVWAGSADRWELVAFLAGTAVALGNMMVDAWGDCTRGDCEVGLPAQDEVMPFLETEKPAADRHRNLGALSRNCLWVVFLAMSLYLLTYPPTMAWETPGYRTLGRLSVRFYSQEMRGPQGIGAILIVFAATNNSLISQILNLPPIQYLGNISYSLYIVHDPLLKLVVYRVVENIWLYIGPEAAAKGAVGYVGAIVVGYGLLLVCVFCTADVFWRAVDAKSVVWSRKVEKWVFMSE</sequence>
<dbReference type="Pfam" id="PF01757">
    <property type="entry name" value="Acyl_transf_3"/>
    <property type="match status" value="1"/>
</dbReference>
<dbReference type="PANTHER" id="PTHR23028">
    <property type="entry name" value="ACETYLTRANSFERASE"/>
    <property type="match status" value="1"/>
</dbReference>
<name>A0A9P4P055_9PEZI</name>
<dbReference type="OrthoDB" id="5819582at2759"/>
<feature type="transmembrane region" description="Helical" evidence="2">
    <location>
        <begin position="147"/>
        <end position="167"/>
    </location>
</feature>
<evidence type="ECO:0000256" key="2">
    <source>
        <dbReference type="SAM" id="Phobius"/>
    </source>
</evidence>
<keyword evidence="5" id="KW-1185">Reference proteome</keyword>
<dbReference type="InterPro" id="IPR002656">
    <property type="entry name" value="Acyl_transf_3_dom"/>
</dbReference>
<evidence type="ECO:0000259" key="3">
    <source>
        <dbReference type="Pfam" id="PF01757"/>
    </source>
</evidence>
<gene>
    <name evidence="4" type="ORF">EJ08DRAFT_581201</name>
</gene>
<dbReference type="EMBL" id="MU007014">
    <property type="protein sequence ID" value="KAF2434941.1"/>
    <property type="molecule type" value="Genomic_DNA"/>
</dbReference>
<evidence type="ECO:0000313" key="4">
    <source>
        <dbReference type="EMBL" id="KAF2434941.1"/>
    </source>
</evidence>
<organism evidence="4 5">
    <name type="scientific">Tothia fuscella</name>
    <dbReference type="NCBI Taxonomy" id="1048955"/>
    <lineage>
        <taxon>Eukaryota</taxon>
        <taxon>Fungi</taxon>
        <taxon>Dikarya</taxon>
        <taxon>Ascomycota</taxon>
        <taxon>Pezizomycotina</taxon>
        <taxon>Dothideomycetes</taxon>
        <taxon>Pleosporomycetidae</taxon>
        <taxon>Venturiales</taxon>
        <taxon>Cylindrosympodiaceae</taxon>
        <taxon>Tothia</taxon>
    </lineage>
</organism>
<reference evidence="4" key="1">
    <citation type="journal article" date="2020" name="Stud. Mycol.">
        <title>101 Dothideomycetes genomes: a test case for predicting lifestyles and emergence of pathogens.</title>
        <authorList>
            <person name="Haridas S."/>
            <person name="Albert R."/>
            <person name="Binder M."/>
            <person name="Bloem J."/>
            <person name="Labutti K."/>
            <person name="Salamov A."/>
            <person name="Andreopoulos B."/>
            <person name="Baker S."/>
            <person name="Barry K."/>
            <person name="Bills G."/>
            <person name="Bluhm B."/>
            <person name="Cannon C."/>
            <person name="Castanera R."/>
            <person name="Culley D."/>
            <person name="Daum C."/>
            <person name="Ezra D."/>
            <person name="Gonzalez J."/>
            <person name="Henrissat B."/>
            <person name="Kuo A."/>
            <person name="Liang C."/>
            <person name="Lipzen A."/>
            <person name="Lutzoni F."/>
            <person name="Magnuson J."/>
            <person name="Mondo S."/>
            <person name="Nolan M."/>
            <person name="Ohm R."/>
            <person name="Pangilinan J."/>
            <person name="Park H.-J."/>
            <person name="Ramirez L."/>
            <person name="Alfaro M."/>
            <person name="Sun H."/>
            <person name="Tritt A."/>
            <person name="Yoshinaga Y."/>
            <person name="Zwiers L.-H."/>
            <person name="Turgeon B."/>
            <person name="Goodwin S."/>
            <person name="Spatafora J."/>
            <person name="Crous P."/>
            <person name="Grigoriev I."/>
        </authorList>
    </citation>
    <scope>NUCLEOTIDE SEQUENCE</scope>
    <source>
        <strain evidence="4">CBS 130266</strain>
    </source>
</reference>
<dbReference type="GO" id="GO:0016747">
    <property type="term" value="F:acyltransferase activity, transferring groups other than amino-acyl groups"/>
    <property type="evidence" value="ECO:0007669"/>
    <property type="project" value="InterPro"/>
</dbReference>
<accession>A0A9P4P055</accession>
<dbReference type="Proteomes" id="UP000800235">
    <property type="component" value="Unassembled WGS sequence"/>
</dbReference>
<feature type="region of interest" description="Disordered" evidence="1">
    <location>
        <begin position="36"/>
        <end position="55"/>
    </location>
</feature>
<comment type="caution">
    <text evidence="4">The sequence shown here is derived from an EMBL/GenBank/DDBJ whole genome shotgun (WGS) entry which is preliminary data.</text>
</comment>
<evidence type="ECO:0000256" key="1">
    <source>
        <dbReference type="SAM" id="MobiDB-lite"/>
    </source>
</evidence>
<protein>
    <recommendedName>
        <fullName evidence="3">Acyltransferase 3 domain-containing protein</fullName>
    </recommendedName>
</protein>
<feature type="transmembrane region" description="Helical" evidence="2">
    <location>
        <begin position="91"/>
        <end position="117"/>
    </location>
</feature>
<dbReference type="AlphaFoldDB" id="A0A9P4P055"/>
<feature type="transmembrane region" description="Helical" evidence="2">
    <location>
        <begin position="60"/>
        <end position="79"/>
    </location>
</feature>
<feature type="domain" description="Acyltransferase 3" evidence="3">
    <location>
        <begin position="57"/>
        <end position="446"/>
    </location>
</feature>
<keyword evidence="2" id="KW-0472">Membrane</keyword>
<keyword evidence="2" id="KW-0812">Transmembrane</keyword>
<feature type="transmembrane region" description="Helical" evidence="2">
    <location>
        <begin position="440"/>
        <end position="466"/>
    </location>
</feature>
<keyword evidence="2" id="KW-1133">Transmembrane helix</keyword>
<feature type="transmembrane region" description="Helical" evidence="2">
    <location>
        <begin position="323"/>
        <end position="340"/>
    </location>
</feature>
<proteinExistence type="predicted"/>
<dbReference type="PANTHER" id="PTHR23028:SF134">
    <property type="entry name" value="PUTATIVE (AFU_ORTHOLOGUE AFUA_4G08520)-RELATED"/>
    <property type="match status" value="1"/>
</dbReference>
<evidence type="ECO:0000313" key="5">
    <source>
        <dbReference type="Proteomes" id="UP000800235"/>
    </source>
</evidence>